<name>A0A7C3ND16_UNCW3</name>
<protein>
    <recommendedName>
        <fullName evidence="2">NodB homology domain-containing protein</fullName>
    </recommendedName>
</protein>
<dbReference type="EMBL" id="DSTT01000002">
    <property type="protein sequence ID" value="HFK23302.1"/>
    <property type="molecule type" value="Genomic_DNA"/>
</dbReference>
<comment type="caution">
    <text evidence="1">The sequence shown here is derived from an EMBL/GenBank/DDBJ whole genome shotgun (WGS) entry which is preliminary data.</text>
</comment>
<proteinExistence type="predicted"/>
<dbReference type="AlphaFoldDB" id="A0A7C3ND16"/>
<dbReference type="Gene3D" id="3.20.20.370">
    <property type="entry name" value="Glycoside hydrolase/deacetylase"/>
    <property type="match status" value="1"/>
</dbReference>
<evidence type="ECO:0000313" key="1">
    <source>
        <dbReference type="EMBL" id="HFK23302.1"/>
    </source>
</evidence>
<organism evidence="1">
    <name type="scientific">candidate division WOR-3 bacterium</name>
    <dbReference type="NCBI Taxonomy" id="2052148"/>
    <lineage>
        <taxon>Bacteria</taxon>
        <taxon>Bacteria division WOR-3</taxon>
    </lineage>
</organism>
<gene>
    <name evidence="1" type="ORF">ENS15_01405</name>
</gene>
<accession>A0A7C3ND16</accession>
<sequence>MLSFDDRRKLKKENFETLKKNFLLGCYTVEIPQSKNRIIYTDSIDKIEKNAVYILEDKKLYDGFIDRIDDIDGNKVLNKIDLDFRDCESKLFYSCSDSIILKFDPFALLYSSIFKEFQFKDKETFDKVKFLRKKNFVEKILTDVGKALRDFFLKRNGFYIEIERKEPFFLLTFDVDRVKYFDWKKDLYYNLKNIFLKDEVSSKYLNLKKVYKGKDPWDRIDQIVEILKDNSLKGSFYIFTKKRDIFTSRYDHRVSKSLFSKLEKNYNVGLHLSFESFSDEEMLKREIEKFKSITKKEIVDVRFHFLNRLTEKHVKIFKCMNVRTDSSIGNRKETSFFTGFSNPFFLDENLLELPVISMDSGLYLEEMKGNHYSKVIEESLNKIVDSKGVFNFIFHPSSLDDNTYSGYSKYLFEIIKKTKEKNFKTISVGKLYEVIKSRVNIVKIVDGNLLLDNLPDYTVKFYNKEKVFEDKNFKIDLKEVI</sequence>
<reference evidence="1" key="1">
    <citation type="journal article" date="2020" name="mSystems">
        <title>Genome- and Community-Level Interaction Insights into Carbon Utilization and Element Cycling Functions of Hydrothermarchaeota in Hydrothermal Sediment.</title>
        <authorList>
            <person name="Zhou Z."/>
            <person name="Liu Y."/>
            <person name="Xu W."/>
            <person name="Pan J."/>
            <person name="Luo Z.H."/>
            <person name="Li M."/>
        </authorList>
    </citation>
    <scope>NUCLEOTIDE SEQUENCE [LARGE SCALE GENOMIC DNA]</scope>
    <source>
        <strain evidence="1">SpSt-464</strain>
    </source>
</reference>
<evidence type="ECO:0008006" key="2">
    <source>
        <dbReference type="Google" id="ProtNLM"/>
    </source>
</evidence>